<dbReference type="AlphaFoldDB" id="A0AAW2VDL6"/>
<evidence type="ECO:0000313" key="2">
    <source>
        <dbReference type="EMBL" id="KAL0427356.1"/>
    </source>
</evidence>
<protein>
    <submittedName>
        <fullName evidence="2">Uncharacterized protein</fullName>
    </submittedName>
</protein>
<name>A0AAW2VDL6_9LAMI</name>
<sequence>MGFGTGGIGTWTDYIRRFGTGSSHGGRTASEGDSTARSRPPKWPRSGRNDGI</sequence>
<reference evidence="2" key="1">
    <citation type="submission" date="2020-06" db="EMBL/GenBank/DDBJ databases">
        <authorList>
            <person name="Li T."/>
            <person name="Hu X."/>
            <person name="Zhang T."/>
            <person name="Song X."/>
            <person name="Zhang H."/>
            <person name="Dai N."/>
            <person name="Sheng W."/>
            <person name="Hou X."/>
            <person name="Wei L."/>
        </authorList>
    </citation>
    <scope>NUCLEOTIDE SEQUENCE</scope>
    <source>
        <strain evidence="2">KEN1</strain>
        <tissue evidence="2">Leaf</tissue>
    </source>
</reference>
<accession>A0AAW2VDL6</accession>
<feature type="region of interest" description="Disordered" evidence="1">
    <location>
        <begin position="1"/>
        <end position="52"/>
    </location>
</feature>
<comment type="caution">
    <text evidence="2">The sequence shown here is derived from an EMBL/GenBank/DDBJ whole genome shotgun (WGS) entry which is preliminary data.</text>
</comment>
<evidence type="ECO:0000256" key="1">
    <source>
        <dbReference type="SAM" id="MobiDB-lite"/>
    </source>
</evidence>
<dbReference type="EMBL" id="JACGWN010000010">
    <property type="protein sequence ID" value="KAL0427356.1"/>
    <property type="molecule type" value="Genomic_DNA"/>
</dbReference>
<proteinExistence type="predicted"/>
<gene>
    <name evidence="2" type="ORF">Slati_2910400</name>
</gene>
<organism evidence="2">
    <name type="scientific">Sesamum latifolium</name>
    <dbReference type="NCBI Taxonomy" id="2727402"/>
    <lineage>
        <taxon>Eukaryota</taxon>
        <taxon>Viridiplantae</taxon>
        <taxon>Streptophyta</taxon>
        <taxon>Embryophyta</taxon>
        <taxon>Tracheophyta</taxon>
        <taxon>Spermatophyta</taxon>
        <taxon>Magnoliopsida</taxon>
        <taxon>eudicotyledons</taxon>
        <taxon>Gunneridae</taxon>
        <taxon>Pentapetalae</taxon>
        <taxon>asterids</taxon>
        <taxon>lamiids</taxon>
        <taxon>Lamiales</taxon>
        <taxon>Pedaliaceae</taxon>
        <taxon>Sesamum</taxon>
    </lineage>
</organism>
<reference evidence="2" key="2">
    <citation type="journal article" date="2024" name="Plant">
        <title>Genomic evolution and insights into agronomic trait innovations of Sesamum species.</title>
        <authorList>
            <person name="Miao H."/>
            <person name="Wang L."/>
            <person name="Qu L."/>
            <person name="Liu H."/>
            <person name="Sun Y."/>
            <person name="Le M."/>
            <person name="Wang Q."/>
            <person name="Wei S."/>
            <person name="Zheng Y."/>
            <person name="Lin W."/>
            <person name="Duan Y."/>
            <person name="Cao H."/>
            <person name="Xiong S."/>
            <person name="Wang X."/>
            <person name="Wei L."/>
            <person name="Li C."/>
            <person name="Ma Q."/>
            <person name="Ju M."/>
            <person name="Zhao R."/>
            <person name="Li G."/>
            <person name="Mu C."/>
            <person name="Tian Q."/>
            <person name="Mei H."/>
            <person name="Zhang T."/>
            <person name="Gao T."/>
            <person name="Zhang H."/>
        </authorList>
    </citation>
    <scope>NUCLEOTIDE SEQUENCE</scope>
    <source>
        <strain evidence="2">KEN1</strain>
    </source>
</reference>